<dbReference type="OrthoDB" id="5637at2"/>
<proteinExistence type="predicted"/>
<dbReference type="Pfam" id="PF11738">
    <property type="entry name" value="DUF3298"/>
    <property type="match status" value="1"/>
</dbReference>
<dbReference type="HOGENOM" id="CLU_085048_0_0_9"/>
<dbReference type="InterPro" id="IPR025303">
    <property type="entry name" value="PdaC"/>
</dbReference>
<feature type="domain" description="Deacetylase PdaC" evidence="2">
    <location>
        <begin position="39"/>
        <end position="128"/>
    </location>
</feature>
<gene>
    <name evidence="3" type="ORF">HMPREF9488_01538</name>
</gene>
<dbReference type="eggNOG" id="COG4461">
    <property type="taxonomic scope" value="Bacteria"/>
</dbReference>
<dbReference type="Gene3D" id="3.30.565.40">
    <property type="entry name" value="Fervidobacterium nodosum Rt17-B1 like"/>
    <property type="match status" value="1"/>
</dbReference>
<dbReference type="InterPro" id="IPR021729">
    <property type="entry name" value="DUF3298"/>
</dbReference>
<sequence length="226" mass="25842">MLYLKFLSYVCIGGIYMDGLTCIKQFEIREDYYYAGVKVVSCHIFYPQFIGHHPALDALNNKYYLQAIKKKDNCTNVLYPDAVQALLQGSKAFPYEMIVTITLTLQTNEIASFYQQEYLYTGGANGQTTRIGQTINTLTGEVKHLCDFLQNKKNCETCIKNNIIKQIKTSDDPSIYFDNYPKLVEETFHPQNFYLTSEGVVVFFALYDIAPHSTGIPTFLIPYSQC</sequence>
<comment type="caution">
    <text evidence="3">The sequence shown here is derived from an EMBL/GenBank/DDBJ whole genome shotgun (WGS) entry which is preliminary data.</text>
</comment>
<dbReference type="STRING" id="100884.GCA_000269565_03383"/>
<dbReference type="Pfam" id="PF13739">
    <property type="entry name" value="PdaC"/>
    <property type="match status" value="1"/>
</dbReference>
<protein>
    <recommendedName>
        <fullName evidence="5">DUF3298 domain-containing protein</fullName>
    </recommendedName>
</protein>
<name>E7G9U8_9FIRM</name>
<evidence type="ECO:0000259" key="1">
    <source>
        <dbReference type="Pfam" id="PF11738"/>
    </source>
</evidence>
<accession>E7G9U8</accession>
<evidence type="ECO:0000313" key="3">
    <source>
        <dbReference type="EMBL" id="EFW05207.1"/>
    </source>
</evidence>
<evidence type="ECO:0008006" key="5">
    <source>
        <dbReference type="Google" id="ProtNLM"/>
    </source>
</evidence>
<dbReference type="Gene3D" id="3.90.640.20">
    <property type="entry name" value="Heat-shock cognate protein, ATPase"/>
    <property type="match status" value="1"/>
</dbReference>
<dbReference type="InterPro" id="IPR037126">
    <property type="entry name" value="PdaC/RsiV-like_sf"/>
</dbReference>
<reference evidence="3 4" key="1">
    <citation type="submission" date="2010-12" db="EMBL/GenBank/DDBJ databases">
        <title>The Genome Sequence of Coprobacillus sp. strain 29_1.</title>
        <authorList>
            <consortium name="The Broad Institute Genome Sequencing Platform"/>
            <person name="Earl A."/>
            <person name="Ward D."/>
            <person name="Feldgarden M."/>
            <person name="Gevers D."/>
            <person name="Daigneault M."/>
            <person name="Sibley C.D."/>
            <person name="White A."/>
            <person name="Strauss J."/>
            <person name="Allen-Vercoe E."/>
            <person name="Young S.K."/>
            <person name="Zeng Q."/>
            <person name="Gargeya S."/>
            <person name="Fitzgerald M."/>
            <person name="Haas B."/>
            <person name="Abouelleil A."/>
            <person name="Alvarado L."/>
            <person name="Arachchi H.M."/>
            <person name="Berlin A."/>
            <person name="Brown A."/>
            <person name="Chapman S.B."/>
            <person name="Chen Z."/>
            <person name="Dunbar C."/>
            <person name="Freedman E."/>
            <person name="Gearin G."/>
            <person name="Gellesch M."/>
            <person name="Goldberg J."/>
            <person name="Griggs A."/>
            <person name="Gujja S."/>
            <person name="Heilman E."/>
            <person name="Heiman D."/>
            <person name="Howarth C."/>
            <person name="Larson L."/>
            <person name="Lui A."/>
            <person name="MacDonald P.J.P."/>
            <person name="Mehta T."/>
            <person name="Montmayeur A."/>
            <person name="Murphy C."/>
            <person name="Neiman D."/>
            <person name="Pearson M."/>
            <person name="Priest M."/>
            <person name="Roberts A."/>
            <person name="Saif S."/>
            <person name="Shea T."/>
            <person name="Shenoy N."/>
            <person name="Sisk P."/>
            <person name="Stolte C."/>
            <person name="Sykes S."/>
            <person name="White J."/>
            <person name="Yandava C."/>
            <person name="Nusbaum C."/>
            <person name="Birren B."/>
        </authorList>
    </citation>
    <scope>NUCLEOTIDE SEQUENCE [LARGE SCALE GENOMIC DNA]</scope>
    <source>
        <strain evidence="3 4">29_1</strain>
    </source>
</reference>
<dbReference type="AlphaFoldDB" id="E7G9U8"/>
<evidence type="ECO:0000313" key="4">
    <source>
        <dbReference type="Proteomes" id="UP000003157"/>
    </source>
</evidence>
<feature type="domain" description="DUF3298" evidence="1">
    <location>
        <begin position="147"/>
        <end position="224"/>
    </location>
</feature>
<evidence type="ECO:0000259" key="2">
    <source>
        <dbReference type="Pfam" id="PF13739"/>
    </source>
</evidence>
<keyword evidence="4" id="KW-1185">Reference proteome</keyword>
<organism evidence="3 4">
    <name type="scientific">Coprobacillus cateniformis</name>
    <dbReference type="NCBI Taxonomy" id="100884"/>
    <lineage>
        <taxon>Bacteria</taxon>
        <taxon>Bacillati</taxon>
        <taxon>Bacillota</taxon>
        <taxon>Erysipelotrichia</taxon>
        <taxon>Erysipelotrichales</taxon>
        <taxon>Coprobacillaceae</taxon>
        <taxon>Coprobacillus</taxon>
    </lineage>
</organism>
<dbReference type="EMBL" id="ADKX01000028">
    <property type="protein sequence ID" value="EFW05207.1"/>
    <property type="molecule type" value="Genomic_DNA"/>
</dbReference>
<dbReference type="Proteomes" id="UP000003157">
    <property type="component" value="Unassembled WGS sequence"/>
</dbReference>